<name>A0A382P569_9ZZZZ</name>
<proteinExistence type="predicted"/>
<sequence length="31" mass="3410">VAVRHASPLFLYSFRPAINPCVLYGASIEAF</sequence>
<evidence type="ECO:0000313" key="1">
    <source>
        <dbReference type="EMBL" id="SVC67755.1"/>
    </source>
</evidence>
<protein>
    <submittedName>
        <fullName evidence="1">Uncharacterized protein</fullName>
    </submittedName>
</protein>
<organism evidence="1">
    <name type="scientific">marine metagenome</name>
    <dbReference type="NCBI Taxonomy" id="408172"/>
    <lineage>
        <taxon>unclassified sequences</taxon>
        <taxon>metagenomes</taxon>
        <taxon>ecological metagenomes</taxon>
    </lineage>
</organism>
<feature type="non-terminal residue" evidence="1">
    <location>
        <position position="1"/>
    </location>
</feature>
<dbReference type="EMBL" id="UINC01104537">
    <property type="protein sequence ID" value="SVC67755.1"/>
    <property type="molecule type" value="Genomic_DNA"/>
</dbReference>
<reference evidence="1" key="1">
    <citation type="submission" date="2018-05" db="EMBL/GenBank/DDBJ databases">
        <authorList>
            <person name="Lanie J.A."/>
            <person name="Ng W.-L."/>
            <person name="Kazmierczak K.M."/>
            <person name="Andrzejewski T.M."/>
            <person name="Davidsen T.M."/>
            <person name="Wayne K.J."/>
            <person name="Tettelin H."/>
            <person name="Glass J.I."/>
            <person name="Rusch D."/>
            <person name="Podicherti R."/>
            <person name="Tsui H.-C.T."/>
            <person name="Winkler M.E."/>
        </authorList>
    </citation>
    <scope>NUCLEOTIDE SEQUENCE</scope>
</reference>
<accession>A0A382P569</accession>
<gene>
    <name evidence="1" type="ORF">METZ01_LOCUS320609</name>
</gene>
<feature type="non-terminal residue" evidence="1">
    <location>
        <position position="31"/>
    </location>
</feature>
<dbReference type="AlphaFoldDB" id="A0A382P569"/>